<keyword evidence="1" id="KW-0472">Membrane</keyword>
<dbReference type="OrthoDB" id="8399792at2"/>
<comment type="caution">
    <text evidence="3">The sequence shown here is derived from an EMBL/GenBank/DDBJ whole genome shotgun (WGS) entry which is preliminary data.</text>
</comment>
<dbReference type="Proteomes" id="UP000323608">
    <property type="component" value="Unassembled WGS sequence"/>
</dbReference>
<feature type="transmembrane region" description="Helical" evidence="1">
    <location>
        <begin position="52"/>
        <end position="75"/>
    </location>
</feature>
<keyword evidence="1" id="KW-1133">Transmembrane helix</keyword>
<sequence>MIKKTVLTVLLAATVVGGALAPVSNAQAQYYDGRRGDWRDDGGWRRHHHHHNGGAIAGGVAAGLLGGLIVGGALANRGPVYDRGPVYEAPPPRCWLENRQVDNAYDDGWHYERVRVCN</sequence>
<accession>A0A5B0WC88</accession>
<evidence type="ECO:0000256" key="1">
    <source>
        <dbReference type="SAM" id="Phobius"/>
    </source>
</evidence>
<protein>
    <submittedName>
        <fullName evidence="3">Uncharacterized protein</fullName>
    </submittedName>
</protein>
<evidence type="ECO:0000256" key="2">
    <source>
        <dbReference type="SAM" id="SignalP"/>
    </source>
</evidence>
<dbReference type="AlphaFoldDB" id="A0A5B0WC88"/>
<organism evidence="3 4">
    <name type="scientific">Rhizobium tropici</name>
    <dbReference type="NCBI Taxonomy" id="398"/>
    <lineage>
        <taxon>Bacteria</taxon>
        <taxon>Pseudomonadati</taxon>
        <taxon>Pseudomonadota</taxon>
        <taxon>Alphaproteobacteria</taxon>
        <taxon>Hyphomicrobiales</taxon>
        <taxon>Rhizobiaceae</taxon>
        <taxon>Rhizobium/Agrobacterium group</taxon>
        <taxon>Rhizobium</taxon>
    </lineage>
</organism>
<feature type="signal peptide" evidence="2">
    <location>
        <begin position="1"/>
        <end position="28"/>
    </location>
</feature>
<dbReference type="RefSeq" id="WP_149633296.1">
    <property type="nucleotide sequence ID" value="NZ_VNIP01000003.1"/>
</dbReference>
<proteinExistence type="predicted"/>
<keyword evidence="2" id="KW-0732">Signal</keyword>
<name>A0A5B0WC88_RHITR</name>
<keyword evidence="1" id="KW-0812">Transmembrane</keyword>
<evidence type="ECO:0000313" key="3">
    <source>
        <dbReference type="EMBL" id="KAA1184513.1"/>
    </source>
</evidence>
<evidence type="ECO:0000313" key="4">
    <source>
        <dbReference type="Proteomes" id="UP000323608"/>
    </source>
</evidence>
<dbReference type="EMBL" id="VNIP01000003">
    <property type="protein sequence ID" value="KAA1184513.1"/>
    <property type="molecule type" value="Genomic_DNA"/>
</dbReference>
<reference evidence="3 4" key="1">
    <citation type="submission" date="2019-07" db="EMBL/GenBank/DDBJ databases">
        <title>The Draft Genome Sequence of Rhizobium tropici SARCC-755 Associated with Superior Nodulation on Pigeonpea (Cajanus cajan (L.) Millsp.).</title>
        <authorList>
            <person name="Bopape F.L."/>
            <person name="Hassen A.I."/>
            <person name="Swanevelder Z.H."/>
            <person name="Gwata E.T."/>
        </authorList>
    </citation>
    <scope>NUCLEOTIDE SEQUENCE [LARGE SCALE GENOMIC DNA]</scope>
    <source>
        <strain evidence="3 4">SARCC-755</strain>
    </source>
</reference>
<feature type="chain" id="PRO_5022706255" evidence="2">
    <location>
        <begin position="29"/>
        <end position="118"/>
    </location>
</feature>
<gene>
    <name evidence="3" type="ORF">FP026_03820</name>
</gene>